<evidence type="ECO:0000313" key="2">
    <source>
        <dbReference type="Proteomes" id="UP001062901"/>
    </source>
</evidence>
<comment type="caution">
    <text evidence="1">The sequence shown here is derived from an EMBL/GenBank/DDBJ whole genome shotgun (WGS) entry which is preliminary data.</text>
</comment>
<evidence type="ECO:0000313" key="1">
    <source>
        <dbReference type="EMBL" id="GBQ06162.1"/>
    </source>
</evidence>
<reference evidence="1" key="1">
    <citation type="submission" date="2013-04" db="EMBL/GenBank/DDBJ databases">
        <title>The genome sequencing project of 58 acetic acid bacteria.</title>
        <authorList>
            <person name="Okamoto-Kainuma A."/>
            <person name="Ishikawa M."/>
            <person name="Umino S."/>
            <person name="Koizumi Y."/>
            <person name="Shiwa Y."/>
            <person name="Yoshikawa H."/>
            <person name="Matsutani M."/>
            <person name="Matsushita K."/>
        </authorList>
    </citation>
    <scope>NUCLEOTIDE SEQUENCE</scope>
    <source>
        <strain evidence="1">DSM 15669</strain>
    </source>
</reference>
<dbReference type="Proteomes" id="UP001062901">
    <property type="component" value="Unassembled WGS sequence"/>
</dbReference>
<organism evidence="1 2">
    <name type="scientific">Saccharibacter floricola DSM 15669</name>
    <dbReference type="NCBI Taxonomy" id="1123227"/>
    <lineage>
        <taxon>Bacteria</taxon>
        <taxon>Pseudomonadati</taxon>
        <taxon>Pseudomonadota</taxon>
        <taxon>Alphaproteobacteria</taxon>
        <taxon>Acetobacterales</taxon>
        <taxon>Acetobacteraceae</taxon>
        <taxon>Saccharibacter</taxon>
    </lineage>
</organism>
<proteinExistence type="predicted"/>
<protein>
    <submittedName>
        <fullName evidence="1">Uncharacterized protein</fullName>
    </submittedName>
</protein>
<sequence>MSPYQLMMVIMRCSHRLITQSAEGLKGKSGISFDSCINALWGERRKALNTAMENAEDDDEHAPL</sequence>
<accession>A0ABQ0P1E8</accession>
<keyword evidence="2" id="KW-1185">Reference proteome</keyword>
<name>A0ABQ0P1E8_9PROT</name>
<dbReference type="EMBL" id="BAQD01000010">
    <property type="protein sequence ID" value="GBQ06162.1"/>
    <property type="molecule type" value="Genomic_DNA"/>
</dbReference>
<gene>
    <name evidence="1" type="ORF">AA15669_0810</name>
</gene>